<dbReference type="AlphaFoldDB" id="A0AAV4HMG9"/>
<proteinExistence type="predicted"/>
<gene>
    <name evidence="2" type="ORF">ElyMa_004519400</name>
</gene>
<protein>
    <submittedName>
        <fullName evidence="2">Uncharacterized protein</fullName>
    </submittedName>
</protein>
<name>A0AAV4HMG9_9GAST</name>
<reference evidence="2 3" key="1">
    <citation type="journal article" date="2021" name="Elife">
        <title>Chloroplast acquisition without the gene transfer in kleptoplastic sea slugs, Plakobranchus ocellatus.</title>
        <authorList>
            <person name="Maeda T."/>
            <person name="Takahashi S."/>
            <person name="Yoshida T."/>
            <person name="Shimamura S."/>
            <person name="Takaki Y."/>
            <person name="Nagai Y."/>
            <person name="Toyoda A."/>
            <person name="Suzuki Y."/>
            <person name="Arimoto A."/>
            <person name="Ishii H."/>
            <person name="Satoh N."/>
            <person name="Nishiyama T."/>
            <person name="Hasebe M."/>
            <person name="Maruyama T."/>
            <person name="Minagawa J."/>
            <person name="Obokata J."/>
            <person name="Shigenobu S."/>
        </authorList>
    </citation>
    <scope>NUCLEOTIDE SEQUENCE [LARGE SCALE GENOMIC DNA]</scope>
</reference>
<comment type="caution">
    <text evidence="2">The sequence shown here is derived from an EMBL/GenBank/DDBJ whole genome shotgun (WGS) entry which is preliminary data.</text>
</comment>
<keyword evidence="3" id="KW-1185">Reference proteome</keyword>
<dbReference type="EMBL" id="BMAT01009118">
    <property type="protein sequence ID" value="GFR99086.1"/>
    <property type="molecule type" value="Genomic_DNA"/>
</dbReference>
<organism evidence="2 3">
    <name type="scientific">Elysia marginata</name>
    <dbReference type="NCBI Taxonomy" id="1093978"/>
    <lineage>
        <taxon>Eukaryota</taxon>
        <taxon>Metazoa</taxon>
        <taxon>Spiralia</taxon>
        <taxon>Lophotrochozoa</taxon>
        <taxon>Mollusca</taxon>
        <taxon>Gastropoda</taxon>
        <taxon>Heterobranchia</taxon>
        <taxon>Euthyneura</taxon>
        <taxon>Panpulmonata</taxon>
        <taxon>Sacoglossa</taxon>
        <taxon>Placobranchoidea</taxon>
        <taxon>Plakobranchidae</taxon>
        <taxon>Elysia</taxon>
    </lineage>
</organism>
<feature type="region of interest" description="Disordered" evidence="1">
    <location>
        <begin position="50"/>
        <end position="73"/>
    </location>
</feature>
<accession>A0AAV4HMG9</accession>
<sequence>MAPPGINISIGDYINNYAYSVNEMRVARQLPVLIPTVPFPDPYLRKPPYGQGKGQVEQWPCSMSRPETRQSRRETFYPRRRDWIHDWAEKMYRIGEFGAKQEHQKLS</sequence>
<evidence type="ECO:0000313" key="2">
    <source>
        <dbReference type="EMBL" id="GFR99086.1"/>
    </source>
</evidence>
<evidence type="ECO:0000256" key="1">
    <source>
        <dbReference type="SAM" id="MobiDB-lite"/>
    </source>
</evidence>
<evidence type="ECO:0000313" key="3">
    <source>
        <dbReference type="Proteomes" id="UP000762676"/>
    </source>
</evidence>
<dbReference type="Proteomes" id="UP000762676">
    <property type="component" value="Unassembled WGS sequence"/>
</dbReference>